<name>A0A816FG30_9BILA</name>
<dbReference type="PROSITE" id="PS50005">
    <property type="entry name" value="TPR"/>
    <property type="match status" value="5"/>
</dbReference>
<evidence type="ECO:0008006" key="10">
    <source>
        <dbReference type="Google" id="ProtNLM"/>
    </source>
</evidence>
<evidence type="ECO:0000256" key="4">
    <source>
        <dbReference type="PROSITE-ProRule" id="PRU00339"/>
    </source>
</evidence>
<dbReference type="PANTHER" id="PTHR44186">
    <property type="match status" value="1"/>
</dbReference>
<evidence type="ECO:0000313" key="9">
    <source>
        <dbReference type="Proteomes" id="UP000663834"/>
    </source>
</evidence>
<feature type="repeat" description="TPR" evidence="4">
    <location>
        <begin position="334"/>
        <end position="367"/>
    </location>
</feature>
<feature type="region of interest" description="Disordered" evidence="5">
    <location>
        <begin position="470"/>
        <end position="526"/>
    </location>
</feature>
<evidence type="ECO:0000313" key="6">
    <source>
        <dbReference type="EMBL" id="CAF1661042.1"/>
    </source>
</evidence>
<sequence>MAMTKAAVPPSILKPSAGLVGAPKWPNDLASIDKYNWLLHVMYGRGEYDRIQQFIRSQSQKNSYMTYIQALVHRQEGRIVEALDLFQTCVIENPSLLNIKQVAKSLALLGRYRVAIDAYKEALTRTSTEWEIFHNLGLCYMQLREFTEAKQYLLQALQISEIQEASYLALGKIYMLEGARDEAEAIFERGARRNPESPTIFTQIGLLAFERAHYTKAFECFGTALTFCPTHTPAIMAACQVIQKHGDADVALSKYRIVYGRKPECAQVWNNIGMCFFSKKKFVAAVSCLKRANYLAPFELYILYNLALVHLYLQQNASAAIFLQSAIRLNRKHAPSYALLGVALSKLNDPENALRAYTYSLKLNPTDPMTLLNYAIFQTNTGVSKSIIDTTLQQFYQSYTERASSLNQRELDASMLEIAGKLVAPISGTVSQSTYEPLPLPKPAVPAQQEQADVPSTFVFSPRKPAEVKANGEDVVPNNPAPEIPMVKTKIFDDGRHRRQRGKALPTLPSHPDPAQNDGQDESTVF</sequence>
<accession>A0A816FG30</accession>
<evidence type="ECO:0000256" key="5">
    <source>
        <dbReference type="SAM" id="MobiDB-lite"/>
    </source>
</evidence>
<feature type="repeat" description="TPR" evidence="4">
    <location>
        <begin position="130"/>
        <end position="163"/>
    </location>
</feature>
<dbReference type="EMBL" id="CAJOBI010067321">
    <property type="protein sequence ID" value="CAF4441924.1"/>
    <property type="molecule type" value="Genomic_DNA"/>
</dbReference>
<dbReference type="Pfam" id="PF13432">
    <property type="entry name" value="TPR_16"/>
    <property type="match status" value="1"/>
</dbReference>
<dbReference type="Proteomes" id="UP000663834">
    <property type="component" value="Unassembled WGS sequence"/>
</dbReference>
<dbReference type="InterPro" id="IPR019734">
    <property type="entry name" value="TPR_rpt"/>
</dbReference>
<proteinExistence type="inferred from homology"/>
<organism evidence="6 9">
    <name type="scientific">Rotaria magnacalcarata</name>
    <dbReference type="NCBI Taxonomy" id="392030"/>
    <lineage>
        <taxon>Eukaryota</taxon>
        <taxon>Metazoa</taxon>
        <taxon>Spiralia</taxon>
        <taxon>Gnathifera</taxon>
        <taxon>Rotifera</taxon>
        <taxon>Eurotatoria</taxon>
        <taxon>Bdelloidea</taxon>
        <taxon>Philodinida</taxon>
        <taxon>Philodinidae</taxon>
        <taxon>Rotaria</taxon>
    </lineage>
</organism>
<dbReference type="GO" id="GO:0061512">
    <property type="term" value="P:protein localization to cilium"/>
    <property type="evidence" value="ECO:0007669"/>
    <property type="project" value="TreeGrafter"/>
</dbReference>
<evidence type="ECO:0000256" key="3">
    <source>
        <dbReference type="ARBA" id="ARBA00023778"/>
    </source>
</evidence>
<comment type="similarity">
    <text evidence="3">Belongs to the BBS4 family.</text>
</comment>
<feature type="repeat" description="TPR" evidence="4">
    <location>
        <begin position="198"/>
        <end position="231"/>
    </location>
</feature>
<keyword evidence="1" id="KW-0677">Repeat</keyword>
<dbReference type="Gene3D" id="1.25.40.10">
    <property type="entry name" value="Tetratricopeptide repeat domain"/>
    <property type="match status" value="2"/>
</dbReference>
<comment type="caution">
    <text evidence="6">The sequence shown here is derived from an EMBL/GenBank/DDBJ whole genome shotgun (WGS) entry which is preliminary data.</text>
</comment>
<dbReference type="PANTHER" id="PTHR44186:SF1">
    <property type="entry name" value="BARDET-BIEDL SYNDROME 4 PROTEIN"/>
    <property type="match status" value="1"/>
</dbReference>
<dbReference type="SUPFAM" id="SSF48452">
    <property type="entry name" value="TPR-like"/>
    <property type="match status" value="2"/>
</dbReference>
<dbReference type="InterPro" id="IPR011990">
    <property type="entry name" value="TPR-like_helical_dom_sf"/>
</dbReference>
<dbReference type="AlphaFoldDB" id="A0A816FG30"/>
<evidence type="ECO:0000256" key="2">
    <source>
        <dbReference type="ARBA" id="ARBA00022803"/>
    </source>
</evidence>
<dbReference type="GO" id="GO:0036064">
    <property type="term" value="C:ciliary basal body"/>
    <property type="evidence" value="ECO:0007669"/>
    <property type="project" value="TreeGrafter"/>
</dbReference>
<dbReference type="Pfam" id="PF13181">
    <property type="entry name" value="TPR_8"/>
    <property type="match status" value="3"/>
</dbReference>
<dbReference type="OrthoDB" id="309339at2759"/>
<dbReference type="Proteomes" id="UP000676336">
    <property type="component" value="Unassembled WGS sequence"/>
</dbReference>
<evidence type="ECO:0000313" key="8">
    <source>
        <dbReference type="EMBL" id="CAF4441924.1"/>
    </source>
</evidence>
<reference evidence="6" key="1">
    <citation type="submission" date="2021-02" db="EMBL/GenBank/DDBJ databases">
        <authorList>
            <person name="Nowell W R."/>
        </authorList>
    </citation>
    <scope>NUCLEOTIDE SEQUENCE</scope>
</reference>
<evidence type="ECO:0000256" key="1">
    <source>
        <dbReference type="ARBA" id="ARBA00022737"/>
    </source>
</evidence>
<feature type="repeat" description="TPR" evidence="4">
    <location>
        <begin position="266"/>
        <end position="299"/>
    </location>
</feature>
<dbReference type="Pfam" id="PF13176">
    <property type="entry name" value="TPR_7"/>
    <property type="match status" value="1"/>
</dbReference>
<evidence type="ECO:0000313" key="7">
    <source>
        <dbReference type="EMBL" id="CAF2085101.1"/>
    </source>
</evidence>
<dbReference type="Proteomes" id="UP000663824">
    <property type="component" value="Unassembled WGS sequence"/>
</dbReference>
<dbReference type="GO" id="GO:0060271">
    <property type="term" value="P:cilium assembly"/>
    <property type="evidence" value="ECO:0007669"/>
    <property type="project" value="TreeGrafter"/>
</dbReference>
<protein>
    <recommendedName>
        <fullName evidence="10">Bardet-Biedl syndrome 4</fullName>
    </recommendedName>
</protein>
<feature type="repeat" description="TPR" evidence="4">
    <location>
        <begin position="164"/>
        <end position="197"/>
    </location>
</feature>
<gene>
    <name evidence="6" type="ORF">KQP761_LOCUS32051</name>
    <name evidence="7" type="ORF">MBJ925_LOCUS19385</name>
    <name evidence="8" type="ORF">SMN809_LOCUS32319</name>
</gene>
<keyword evidence="2 4" id="KW-0802">TPR repeat</keyword>
<dbReference type="SMART" id="SM00028">
    <property type="entry name" value="TPR"/>
    <property type="match status" value="7"/>
</dbReference>
<dbReference type="EMBL" id="CAJNOW010017868">
    <property type="protein sequence ID" value="CAF1661042.1"/>
    <property type="molecule type" value="Genomic_DNA"/>
</dbReference>
<dbReference type="EMBL" id="CAJNRE010009760">
    <property type="protein sequence ID" value="CAF2085101.1"/>
    <property type="molecule type" value="Genomic_DNA"/>
</dbReference>